<dbReference type="Pfam" id="PF01371">
    <property type="entry name" value="Trp_repressor"/>
    <property type="match status" value="1"/>
</dbReference>
<comment type="subcellular location">
    <subcellularLocation>
        <location evidence="1">Cytoplasm</location>
    </subcellularLocation>
</comment>
<dbReference type="InterPro" id="IPR010921">
    <property type="entry name" value="Trp_repressor/repl_initiator"/>
</dbReference>
<reference evidence="8" key="1">
    <citation type="submission" date="2020-10" db="EMBL/GenBank/DDBJ databases">
        <authorList>
            <person name="Gilroy R."/>
        </authorList>
    </citation>
    <scope>NUCLEOTIDE SEQUENCE</scope>
    <source>
        <strain evidence="8">11167</strain>
    </source>
</reference>
<protein>
    <submittedName>
        <fullName evidence="8">Transcriptional regulator</fullName>
    </submittedName>
</protein>
<evidence type="ECO:0000256" key="7">
    <source>
        <dbReference type="ARBA" id="ARBA00023163"/>
    </source>
</evidence>
<comment type="similarity">
    <text evidence="2">Belongs to the TrpR family.</text>
</comment>
<evidence type="ECO:0000256" key="4">
    <source>
        <dbReference type="ARBA" id="ARBA00022491"/>
    </source>
</evidence>
<sequence>MSASYEDLLGVFAEARTPEDVKALFEDMFTESERRDFTIRWKLMNDLYRHVSQRTIANELHISLCRITRGSRMLKKSDGYVRRLLEKRYDDHYQI</sequence>
<organism evidence="8 9">
    <name type="scientific">Candidatus Aphodenecus pullistercoris</name>
    <dbReference type="NCBI Taxonomy" id="2840669"/>
    <lineage>
        <taxon>Bacteria</taxon>
        <taxon>Pseudomonadati</taxon>
        <taxon>Spirochaetota</taxon>
        <taxon>Spirochaetia</taxon>
        <taxon>Spirochaetales</taxon>
        <taxon>Candidatus Aphodenecus</taxon>
    </lineage>
</organism>
<dbReference type="GO" id="GO:0003700">
    <property type="term" value="F:DNA-binding transcription factor activity"/>
    <property type="evidence" value="ECO:0007669"/>
    <property type="project" value="InterPro"/>
</dbReference>
<keyword evidence="6" id="KW-0238">DNA-binding</keyword>
<evidence type="ECO:0000313" key="9">
    <source>
        <dbReference type="Proteomes" id="UP000823633"/>
    </source>
</evidence>
<dbReference type="Proteomes" id="UP000823633">
    <property type="component" value="Unassembled WGS sequence"/>
</dbReference>
<keyword evidence="5" id="KW-0805">Transcription regulation</keyword>
<dbReference type="Gene3D" id="1.10.1270.10">
    <property type="entry name" value="TrpR-like"/>
    <property type="match status" value="1"/>
</dbReference>
<reference evidence="8" key="2">
    <citation type="journal article" date="2021" name="PeerJ">
        <title>Extensive microbial diversity within the chicken gut microbiome revealed by metagenomics and culture.</title>
        <authorList>
            <person name="Gilroy R."/>
            <person name="Ravi A."/>
            <person name="Getino M."/>
            <person name="Pursley I."/>
            <person name="Horton D.L."/>
            <person name="Alikhan N.F."/>
            <person name="Baker D."/>
            <person name="Gharbi K."/>
            <person name="Hall N."/>
            <person name="Watson M."/>
            <person name="Adriaenssens E.M."/>
            <person name="Foster-Nyarko E."/>
            <person name="Jarju S."/>
            <person name="Secka A."/>
            <person name="Antonio M."/>
            <person name="Oren A."/>
            <person name="Chaudhuri R.R."/>
            <person name="La Ragione R."/>
            <person name="Hildebrand F."/>
            <person name="Pallen M.J."/>
        </authorList>
    </citation>
    <scope>NUCLEOTIDE SEQUENCE</scope>
    <source>
        <strain evidence="8">11167</strain>
    </source>
</reference>
<dbReference type="GO" id="GO:0005737">
    <property type="term" value="C:cytoplasm"/>
    <property type="evidence" value="ECO:0007669"/>
    <property type="project" value="UniProtKB-SubCell"/>
</dbReference>
<evidence type="ECO:0000256" key="6">
    <source>
        <dbReference type="ARBA" id="ARBA00023125"/>
    </source>
</evidence>
<evidence type="ECO:0000256" key="2">
    <source>
        <dbReference type="ARBA" id="ARBA00007027"/>
    </source>
</evidence>
<evidence type="ECO:0000256" key="1">
    <source>
        <dbReference type="ARBA" id="ARBA00004496"/>
    </source>
</evidence>
<dbReference type="EMBL" id="JADIMU010000020">
    <property type="protein sequence ID" value="MBO8442751.1"/>
    <property type="molecule type" value="Genomic_DNA"/>
</dbReference>
<evidence type="ECO:0000256" key="3">
    <source>
        <dbReference type="ARBA" id="ARBA00022490"/>
    </source>
</evidence>
<keyword evidence="3" id="KW-0963">Cytoplasm</keyword>
<name>A0A9D9EA27_9SPIR</name>
<dbReference type="InterPro" id="IPR038116">
    <property type="entry name" value="TrpR-like_sf"/>
</dbReference>
<gene>
    <name evidence="8" type="ORF">IAC42_03200</name>
</gene>
<dbReference type="InterPro" id="IPR013335">
    <property type="entry name" value="Trp_repress_bac"/>
</dbReference>
<accession>A0A9D9EA27</accession>
<proteinExistence type="inferred from homology"/>
<dbReference type="InterPro" id="IPR000831">
    <property type="entry name" value="Trp_repress"/>
</dbReference>
<dbReference type="GO" id="GO:0043565">
    <property type="term" value="F:sequence-specific DNA binding"/>
    <property type="evidence" value="ECO:0007669"/>
    <property type="project" value="InterPro"/>
</dbReference>
<dbReference type="PANTHER" id="PTHR38025:SF1">
    <property type="entry name" value="TRP OPERON REPRESSOR"/>
    <property type="match status" value="1"/>
</dbReference>
<keyword evidence="4" id="KW-0678">Repressor</keyword>
<dbReference type="PANTHER" id="PTHR38025">
    <property type="entry name" value="TRP OPERON REPRESSOR"/>
    <property type="match status" value="1"/>
</dbReference>
<dbReference type="SUPFAM" id="SSF48295">
    <property type="entry name" value="TrpR-like"/>
    <property type="match status" value="1"/>
</dbReference>
<comment type="caution">
    <text evidence="8">The sequence shown here is derived from an EMBL/GenBank/DDBJ whole genome shotgun (WGS) entry which is preliminary data.</text>
</comment>
<keyword evidence="7" id="KW-0804">Transcription</keyword>
<dbReference type="AlphaFoldDB" id="A0A9D9EA27"/>
<evidence type="ECO:0000256" key="5">
    <source>
        <dbReference type="ARBA" id="ARBA00023015"/>
    </source>
</evidence>
<evidence type="ECO:0000313" key="8">
    <source>
        <dbReference type="EMBL" id="MBO8442751.1"/>
    </source>
</evidence>